<accession>A0A6M3XRW3</accession>
<protein>
    <submittedName>
        <fullName evidence="1">Uncharacterized protein</fullName>
    </submittedName>
</protein>
<organism evidence="1">
    <name type="scientific">viral metagenome</name>
    <dbReference type="NCBI Taxonomy" id="1070528"/>
    <lineage>
        <taxon>unclassified sequences</taxon>
        <taxon>metagenomes</taxon>
        <taxon>organismal metagenomes</taxon>
    </lineage>
</organism>
<proteinExistence type="predicted"/>
<evidence type="ECO:0000313" key="1">
    <source>
        <dbReference type="EMBL" id="QJI00731.1"/>
    </source>
</evidence>
<name>A0A6M3XRW3_9ZZZZ</name>
<dbReference type="EMBL" id="MT144872">
    <property type="protein sequence ID" value="QJI00731.1"/>
    <property type="molecule type" value="Genomic_DNA"/>
</dbReference>
<gene>
    <name evidence="1" type="ORF">TM448B02102_0010</name>
</gene>
<dbReference type="AlphaFoldDB" id="A0A6M3XRW3"/>
<reference evidence="1" key="1">
    <citation type="submission" date="2020-03" db="EMBL/GenBank/DDBJ databases">
        <title>The deep terrestrial virosphere.</title>
        <authorList>
            <person name="Holmfeldt K."/>
            <person name="Nilsson E."/>
            <person name="Simone D."/>
            <person name="Lopez-Fernandez M."/>
            <person name="Wu X."/>
            <person name="de Brujin I."/>
            <person name="Lundin D."/>
            <person name="Andersson A."/>
            <person name="Bertilsson S."/>
            <person name="Dopson M."/>
        </authorList>
    </citation>
    <scope>NUCLEOTIDE SEQUENCE</scope>
    <source>
        <strain evidence="1">TM448B02102</strain>
    </source>
</reference>
<sequence length="368" mass="41206">MGYWLWQRIKTWTNVTDSDTQRLELAENALISSLRVVCVTKPDDTAKTAATVSARQWDDIDNFTVRGDEEDVIKNLSGREVLGLNLYDFRAPPAWQVTDERDGTEVIPYYLNFGLKPGDPEHALDTSRWGKVTLEIEHSFDVTDKTGYQTGTSDFDVWQLRRIGDLPGSNRGYFKTSRKYKWTGSATAGDWRESLPCKNPYRRIAIFCDEDAYGPGDGITDIELELNDGALKPFFGTPHRMCMEQTQLYGITPTFRHSIQTYAGATAQIYEHEVPYYQAIVIGVLGSEDNLQISNYANSLVYLKGTASATGTMLVTGDGFMGCMLIPFDLSGEADYLPSSEYSKIEVKIAEKVTRVPAMSVVLDELIA</sequence>